<dbReference type="RefSeq" id="WP_394844154.1">
    <property type="nucleotide sequence ID" value="NZ_CP089982.1"/>
</dbReference>
<evidence type="ECO:0000313" key="2">
    <source>
        <dbReference type="Proteomes" id="UP001379533"/>
    </source>
</evidence>
<protein>
    <submittedName>
        <fullName evidence="1">DUF6184 family natural product biosynthesis lipoprotein</fullName>
    </submittedName>
</protein>
<dbReference type="Pfam" id="PF19682">
    <property type="entry name" value="DUF6184"/>
    <property type="match status" value="1"/>
</dbReference>
<dbReference type="EMBL" id="CP089982">
    <property type="protein sequence ID" value="WXA93554.1"/>
    <property type="molecule type" value="Genomic_DNA"/>
</dbReference>
<organism evidence="1 2">
    <name type="scientific">Pendulispora brunnea</name>
    <dbReference type="NCBI Taxonomy" id="2905690"/>
    <lineage>
        <taxon>Bacteria</taxon>
        <taxon>Pseudomonadati</taxon>
        <taxon>Myxococcota</taxon>
        <taxon>Myxococcia</taxon>
        <taxon>Myxococcales</taxon>
        <taxon>Sorangiineae</taxon>
        <taxon>Pendulisporaceae</taxon>
        <taxon>Pendulispora</taxon>
    </lineage>
</organism>
<sequence length="130" mass="14181">MKVSLFGFAVAFAIVGCHHDDGMHSSETTTTAGSYPVTNEAAIENITAARCDRELSCNNIGAGKDYDSFAACTRELHHNARASFNAQECPHGIDDRNLTNCLSDIRNERCGNPLDTLERVTSCRKGKLCR</sequence>
<keyword evidence="2" id="KW-1185">Reference proteome</keyword>
<keyword evidence="1" id="KW-0449">Lipoprotein</keyword>
<gene>
    <name evidence="1" type="ORF">LZC95_44770</name>
</gene>
<proteinExistence type="predicted"/>
<accession>A0ABZ2K4C0</accession>
<dbReference type="PROSITE" id="PS51257">
    <property type="entry name" value="PROKAR_LIPOPROTEIN"/>
    <property type="match status" value="1"/>
</dbReference>
<dbReference type="InterPro" id="IPR045757">
    <property type="entry name" value="DUF6184"/>
</dbReference>
<reference evidence="1 2" key="1">
    <citation type="submission" date="2021-12" db="EMBL/GenBank/DDBJ databases">
        <title>Discovery of the Pendulisporaceae a myxobacterial family with distinct sporulation behavior and unique specialized metabolism.</title>
        <authorList>
            <person name="Garcia R."/>
            <person name="Popoff A."/>
            <person name="Bader C.D."/>
            <person name="Loehr J."/>
            <person name="Walesch S."/>
            <person name="Walt C."/>
            <person name="Boldt J."/>
            <person name="Bunk B."/>
            <person name="Haeckl F.J.F.P.J."/>
            <person name="Gunesch A.P."/>
            <person name="Birkelbach J."/>
            <person name="Nuebel U."/>
            <person name="Pietschmann T."/>
            <person name="Bach T."/>
            <person name="Mueller R."/>
        </authorList>
    </citation>
    <scope>NUCLEOTIDE SEQUENCE [LARGE SCALE GENOMIC DNA]</scope>
    <source>
        <strain evidence="1 2">MSr12523</strain>
    </source>
</reference>
<evidence type="ECO:0000313" key="1">
    <source>
        <dbReference type="EMBL" id="WXA93554.1"/>
    </source>
</evidence>
<dbReference type="Proteomes" id="UP001379533">
    <property type="component" value="Chromosome"/>
</dbReference>
<name>A0ABZ2K4C0_9BACT</name>